<dbReference type="Proteomes" id="UP000530320">
    <property type="component" value="Unassembled WGS sequence"/>
</dbReference>
<evidence type="ECO:0000256" key="1">
    <source>
        <dbReference type="SAM" id="Phobius"/>
    </source>
</evidence>
<dbReference type="AlphaFoldDB" id="A0A7W4JXM9"/>
<proteinExistence type="predicted"/>
<comment type="caution">
    <text evidence="2">The sequence shown here is derived from an EMBL/GenBank/DDBJ whole genome shotgun (WGS) entry which is preliminary data.</text>
</comment>
<evidence type="ECO:0000313" key="3">
    <source>
        <dbReference type="Proteomes" id="UP000530320"/>
    </source>
</evidence>
<gene>
    <name evidence="2" type="ORF">HLH44_03980</name>
</gene>
<keyword evidence="1" id="KW-0472">Membrane</keyword>
<accession>A0A7W4JXM9</accession>
<protein>
    <submittedName>
        <fullName evidence="2">DUF969 domain-containing protein</fullName>
    </submittedName>
</protein>
<feature type="transmembrane region" description="Helical" evidence="1">
    <location>
        <begin position="196"/>
        <end position="215"/>
    </location>
</feature>
<organism evidence="2 3">
    <name type="scientific">Gluconacetobacter dulcium</name>
    <dbReference type="NCBI Taxonomy" id="2729096"/>
    <lineage>
        <taxon>Bacteria</taxon>
        <taxon>Pseudomonadati</taxon>
        <taxon>Pseudomonadota</taxon>
        <taxon>Alphaproteobacteria</taxon>
        <taxon>Acetobacterales</taxon>
        <taxon>Acetobacteraceae</taxon>
        <taxon>Gluconacetobacter</taxon>
    </lineage>
</organism>
<reference evidence="2 3" key="1">
    <citation type="submission" date="2020-04" db="EMBL/GenBank/DDBJ databases">
        <title>Description of novel Gluconacetobacter.</title>
        <authorList>
            <person name="Sombolestani A."/>
        </authorList>
    </citation>
    <scope>NUCLEOTIDE SEQUENCE [LARGE SCALE GENOMIC DNA]</scope>
    <source>
        <strain evidence="2 3">LMG 22058</strain>
    </source>
</reference>
<feature type="transmembrane region" description="Helical" evidence="1">
    <location>
        <begin position="12"/>
        <end position="36"/>
    </location>
</feature>
<dbReference type="Pfam" id="PF06149">
    <property type="entry name" value="DUF969"/>
    <property type="match status" value="1"/>
</dbReference>
<dbReference type="RefSeq" id="WP_183008204.1">
    <property type="nucleotide sequence ID" value="NZ_JABEQP010000002.1"/>
</dbReference>
<dbReference type="EMBL" id="JABEQP010000002">
    <property type="protein sequence ID" value="MBB2196632.1"/>
    <property type="molecule type" value="Genomic_DNA"/>
</dbReference>
<keyword evidence="1" id="KW-1133">Transmembrane helix</keyword>
<evidence type="ECO:0000313" key="2">
    <source>
        <dbReference type="EMBL" id="MBB2196632.1"/>
    </source>
</evidence>
<keyword evidence="1" id="KW-0812">Transmembrane</keyword>
<name>A0A7W4JXM9_9PROT</name>
<feature type="transmembrane region" description="Helical" evidence="1">
    <location>
        <begin position="172"/>
        <end position="190"/>
    </location>
</feature>
<dbReference type="InterPro" id="IPR010374">
    <property type="entry name" value="DUF969"/>
</dbReference>
<sequence length="234" mass="25338">MTTGHAHADTLIGLAIIIVGIALRLNLTLVIVSSAVATAMLDGRTLHDSISLLGRFFVSNRYLSILFAVLPMVGLLERRGLAEASRSVATRVHLNTPGSVLRVYFFIRQITVALGLTSFGGHPQMVRPVIIPMVENATEQMTGAPPTPAMSNWLRAQAAAIDNVASFFGEDIFVAFVSILFMQATLATFGIHISPWHLSCWALPTAVMAAVITCVRTTRMDRTLRRQGQGRPTA</sequence>